<dbReference type="InterPro" id="IPR000830">
    <property type="entry name" value="Peripherin/rom-1"/>
</dbReference>
<feature type="transmembrane region" description="Helical" evidence="6">
    <location>
        <begin position="20"/>
        <end position="41"/>
    </location>
</feature>
<keyword evidence="3 6" id="KW-0812">Transmembrane</keyword>
<dbReference type="InterPro" id="IPR018498">
    <property type="entry name" value="Peripherin/rom-1_CS"/>
</dbReference>
<evidence type="ECO:0000256" key="3">
    <source>
        <dbReference type="ARBA" id="ARBA00022692"/>
    </source>
</evidence>
<feature type="transmembrane region" description="Helical" evidence="6">
    <location>
        <begin position="62"/>
        <end position="81"/>
    </location>
</feature>
<evidence type="ECO:0000256" key="2">
    <source>
        <dbReference type="ARBA" id="ARBA00010674"/>
    </source>
</evidence>
<keyword evidence="4 6" id="KW-1133">Transmembrane helix</keyword>
<dbReference type="Gene3D" id="1.10.1450.10">
    <property type="entry name" value="Tetraspanin"/>
    <property type="match status" value="1"/>
</dbReference>
<dbReference type="GO" id="GO:0005886">
    <property type="term" value="C:plasma membrane"/>
    <property type="evidence" value="ECO:0007669"/>
    <property type="project" value="TreeGrafter"/>
</dbReference>
<dbReference type="Pfam" id="PF00335">
    <property type="entry name" value="Tetraspanin"/>
    <property type="match status" value="1"/>
</dbReference>
<evidence type="ECO:0000313" key="7">
    <source>
        <dbReference type="EMBL" id="GCC16600.1"/>
    </source>
</evidence>
<reference evidence="7 8" key="1">
    <citation type="journal article" date="2018" name="Nat. Ecol. Evol.">
        <title>Shark genomes provide insights into elasmobranch evolution and the origin of vertebrates.</title>
        <authorList>
            <person name="Hara Y"/>
            <person name="Yamaguchi K"/>
            <person name="Onimaru K"/>
            <person name="Kadota M"/>
            <person name="Koyanagi M"/>
            <person name="Keeley SD"/>
            <person name="Tatsumi K"/>
            <person name="Tanaka K"/>
            <person name="Motone F"/>
            <person name="Kageyama Y"/>
            <person name="Nozu R"/>
            <person name="Adachi N"/>
            <person name="Nishimura O"/>
            <person name="Nakagawa R"/>
            <person name="Tanegashima C"/>
            <person name="Kiyatake I"/>
            <person name="Matsumoto R"/>
            <person name="Murakumo K"/>
            <person name="Nishida K"/>
            <person name="Terakita A"/>
            <person name="Kuratani S"/>
            <person name="Sato K"/>
            <person name="Hyodo S Kuraku.S."/>
        </authorList>
    </citation>
    <scope>NUCLEOTIDE SEQUENCE [LARGE SCALE GENOMIC DNA]</scope>
</reference>
<dbReference type="InterPro" id="IPR018499">
    <property type="entry name" value="Tetraspanin/Peripherin"/>
</dbReference>
<dbReference type="AlphaFoldDB" id="A0A401REM6"/>
<evidence type="ECO:0000313" key="8">
    <source>
        <dbReference type="Proteomes" id="UP000287033"/>
    </source>
</evidence>
<comment type="subcellular location">
    <subcellularLocation>
        <location evidence="1">Membrane</location>
        <topology evidence="1">Multi-pass membrane protein</topology>
    </subcellularLocation>
</comment>
<dbReference type="PROSITE" id="PS00930">
    <property type="entry name" value="RDS_ROM1"/>
    <property type="match status" value="1"/>
</dbReference>
<keyword evidence="8" id="KW-1185">Reference proteome</keyword>
<dbReference type="PANTHER" id="PTHR19282">
    <property type="entry name" value="TETRASPANIN"/>
    <property type="match status" value="1"/>
</dbReference>
<proteinExistence type="inferred from homology"/>
<dbReference type="STRING" id="137246.A0A401REM6"/>
<dbReference type="Proteomes" id="UP000287033">
    <property type="component" value="Unassembled WGS sequence"/>
</dbReference>
<organism evidence="7 8">
    <name type="scientific">Chiloscyllium punctatum</name>
    <name type="common">Brownbanded bambooshark</name>
    <name type="synonym">Hemiscyllium punctatum</name>
    <dbReference type="NCBI Taxonomy" id="137246"/>
    <lineage>
        <taxon>Eukaryota</taxon>
        <taxon>Metazoa</taxon>
        <taxon>Chordata</taxon>
        <taxon>Craniata</taxon>
        <taxon>Vertebrata</taxon>
        <taxon>Chondrichthyes</taxon>
        <taxon>Elasmobranchii</taxon>
        <taxon>Galeomorphii</taxon>
        <taxon>Galeoidea</taxon>
        <taxon>Orectolobiformes</taxon>
        <taxon>Hemiscylliidae</taxon>
        <taxon>Chiloscyllium</taxon>
    </lineage>
</organism>
<comment type="similarity">
    <text evidence="2">Belongs to the PRPH2/ROM1 family.</text>
</comment>
<dbReference type="FunFam" id="1.10.1450.10:FF:000002">
    <property type="entry name" value="Retinal outer segment membrane protein 1"/>
    <property type="match status" value="1"/>
</dbReference>
<dbReference type="OrthoDB" id="9836210at2759"/>
<dbReference type="EMBL" id="BEZZ01005184">
    <property type="protein sequence ID" value="GCC16600.1"/>
    <property type="molecule type" value="Genomic_DNA"/>
</dbReference>
<evidence type="ECO:0000256" key="1">
    <source>
        <dbReference type="ARBA" id="ARBA00004141"/>
    </source>
</evidence>
<gene>
    <name evidence="7" type="ORF">chiPu_0021899</name>
</gene>
<dbReference type="PRINTS" id="PR00218">
    <property type="entry name" value="PERIPHERNRDS"/>
</dbReference>
<dbReference type="GO" id="GO:0007601">
    <property type="term" value="P:visual perception"/>
    <property type="evidence" value="ECO:0007669"/>
    <property type="project" value="InterPro"/>
</dbReference>
<dbReference type="InterPro" id="IPR042026">
    <property type="entry name" value="Peripherin_LEL"/>
</dbReference>
<dbReference type="InterPro" id="IPR008952">
    <property type="entry name" value="Tetraspanin_EC2_sf"/>
</dbReference>
<evidence type="ECO:0000256" key="6">
    <source>
        <dbReference type="SAM" id="Phobius"/>
    </source>
</evidence>
<comment type="caution">
    <text evidence="7">The sequence shown here is derived from an EMBL/GenBank/DDBJ whole genome shotgun (WGS) entry which is preliminary data.</text>
</comment>
<dbReference type="SUPFAM" id="SSF48652">
    <property type="entry name" value="Tetraspanin"/>
    <property type="match status" value="1"/>
</dbReference>
<dbReference type="OMA" id="GGAITFC"/>
<evidence type="ECO:0000256" key="4">
    <source>
        <dbReference type="ARBA" id="ARBA00022989"/>
    </source>
</evidence>
<dbReference type="CDD" id="cd03162">
    <property type="entry name" value="peripherin_like_LEL"/>
    <property type="match status" value="1"/>
</dbReference>
<accession>A0A401REM6</accession>
<sequence>MVLLKVKFTFQKRVHLAQTLWMLCWLSVLTGILTFALGIYLKCELKRQSEVMDNTDIHLVPNTLIVVGLLSMLLNFIGVKISSDSLDLAKFPRWKGYVEPYLVFSFLFTFLMLFASLLSYLMRGNLDASLKIGLRNGIRFYKDTDTPGRCYQKRTIDHIQMEFQCCGNNNYKDWFDVQWISNRYLDFNNKEVRDRIKSNVDGRYLIDGVPFSCCNPNSPRPCIQRQITNNSAHFNYEFQTEELNLWMTGCREALLSYYTGMMATIGTSVLLCYVTQLGVLTGLRYLSIATEAVVGQENPECDSEGYLLEKGPLETLYVTAKALKAKFNFNQVQTEPAPTETAVTEDNKTEK</sequence>
<feature type="transmembrane region" description="Helical" evidence="6">
    <location>
        <begin position="101"/>
        <end position="121"/>
    </location>
</feature>
<name>A0A401REM6_CHIPU</name>
<keyword evidence="5 6" id="KW-0472">Membrane</keyword>
<dbReference type="PANTHER" id="PTHR19282:SF440">
    <property type="entry name" value="PERIPHERIN-2"/>
    <property type="match status" value="1"/>
</dbReference>
<protein>
    <submittedName>
        <fullName evidence="7">Uncharacterized protein</fullName>
    </submittedName>
</protein>
<evidence type="ECO:0000256" key="5">
    <source>
        <dbReference type="ARBA" id="ARBA00023136"/>
    </source>
</evidence>